<evidence type="ECO:0000256" key="7">
    <source>
        <dbReference type="ARBA" id="ARBA00023053"/>
    </source>
</evidence>
<keyword evidence="4 12" id="KW-0894">Sodium channel</keyword>
<evidence type="ECO:0000256" key="6">
    <source>
        <dbReference type="ARBA" id="ARBA00022989"/>
    </source>
</evidence>
<feature type="transmembrane region" description="Helical" evidence="13">
    <location>
        <begin position="275"/>
        <end position="297"/>
    </location>
</feature>
<evidence type="ECO:0000256" key="13">
    <source>
        <dbReference type="SAM" id="Phobius"/>
    </source>
</evidence>
<evidence type="ECO:0000256" key="10">
    <source>
        <dbReference type="ARBA" id="ARBA00023201"/>
    </source>
</evidence>
<dbReference type="GO" id="GO:0005886">
    <property type="term" value="C:plasma membrane"/>
    <property type="evidence" value="ECO:0007669"/>
    <property type="project" value="TreeGrafter"/>
</dbReference>
<keyword evidence="8 12" id="KW-0406">Ion transport</keyword>
<evidence type="ECO:0000256" key="8">
    <source>
        <dbReference type="ARBA" id="ARBA00023065"/>
    </source>
</evidence>
<dbReference type="Pfam" id="PF00858">
    <property type="entry name" value="ASC"/>
    <property type="match status" value="1"/>
</dbReference>
<evidence type="ECO:0000256" key="2">
    <source>
        <dbReference type="ARBA" id="ARBA00007193"/>
    </source>
</evidence>
<evidence type="ECO:0000313" key="14">
    <source>
        <dbReference type="EMBL" id="GBN38633.1"/>
    </source>
</evidence>
<protein>
    <submittedName>
        <fullName evidence="14">Uncharacterized protein</fullName>
    </submittedName>
</protein>
<evidence type="ECO:0000256" key="11">
    <source>
        <dbReference type="ARBA" id="ARBA00023303"/>
    </source>
</evidence>
<keyword evidence="11 12" id="KW-0407">Ion channel</keyword>
<keyword evidence="15" id="KW-1185">Reference proteome</keyword>
<dbReference type="InterPro" id="IPR001873">
    <property type="entry name" value="ENaC"/>
</dbReference>
<sequence>MDMSALTSTTNFHNKYFSDYRNNELKGTSAIDIVLAEDSSIEPKRYAKCYSVNLHLTDDEDREIWPTDHPDLYYKFYFKLQSWDVFSPWIESQVYFSIQNSFVPLNPLQEGESLQPGYFYSLQVRLGEANLLPHPYQTNCVDYEALWRENNRTGPRSQEMCKELCYLSYDRYCFGCEMSPILIEITENLCPLNPQPIAQDYYCLNSSERFKNILHCTRKCEKDCYKLKYDYTLTKMESKPSLEDKDDDTIGFFVFVKDTDTVVLNYNPLYGTWELFGYIGGLVGCWLGISVWALVGIMEKFAKKVVRFLQKLQKKSEEGEANLLPHPYQTNCFDYEAPWRGNNRTGPKSQEVKIVCIFNDTITNNLK</sequence>
<dbReference type="EMBL" id="BGPR01009214">
    <property type="protein sequence ID" value="GBN38633.1"/>
    <property type="molecule type" value="Genomic_DNA"/>
</dbReference>
<evidence type="ECO:0000256" key="5">
    <source>
        <dbReference type="ARBA" id="ARBA00022692"/>
    </source>
</evidence>
<dbReference type="PANTHER" id="PTHR11690:SF248">
    <property type="entry name" value="PICKPOCKET 17, ISOFORM A"/>
    <property type="match status" value="1"/>
</dbReference>
<dbReference type="PANTHER" id="PTHR11690">
    <property type="entry name" value="AMILORIDE-SENSITIVE SODIUM CHANNEL-RELATED"/>
    <property type="match status" value="1"/>
</dbReference>
<keyword evidence="3 12" id="KW-0813">Transport</keyword>
<evidence type="ECO:0000256" key="4">
    <source>
        <dbReference type="ARBA" id="ARBA00022461"/>
    </source>
</evidence>
<evidence type="ECO:0000256" key="3">
    <source>
        <dbReference type="ARBA" id="ARBA00022448"/>
    </source>
</evidence>
<keyword evidence="7" id="KW-0915">Sodium</keyword>
<dbReference type="OrthoDB" id="6436547at2759"/>
<evidence type="ECO:0000313" key="15">
    <source>
        <dbReference type="Proteomes" id="UP000499080"/>
    </source>
</evidence>
<dbReference type="Gene3D" id="1.10.287.770">
    <property type="entry name" value="YojJ-like"/>
    <property type="match status" value="1"/>
</dbReference>
<dbReference type="GO" id="GO:0015280">
    <property type="term" value="F:ligand-gated sodium channel activity"/>
    <property type="evidence" value="ECO:0007669"/>
    <property type="project" value="TreeGrafter"/>
</dbReference>
<reference evidence="14 15" key="1">
    <citation type="journal article" date="2019" name="Sci. Rep.">
        <title>Orb-weaving spider Araneus ventricosus genome elucidates the spidroin gene catalogue.</title>
        <authorList>
            <person name="Kono N."/>
            <person name="Nakamura H."/>
            <person name="Ohtoshi R."/>
            <person name="Moran D.A.P."/>
            <person name="Shinohara A."/>
            <person name="Yoshida Y."/>
            <person name="Fujiwara M."/>
            <person name="Mori M."/>
            <person name="Tomita M."/>
            <person name="Arakawa K."/>
        </authorList>
    </citation>
    <scope>NUCLEOTIDE SEQUENCE [LARGE SCALE GENOMIC DNA]</scope>
</reference>
<proteinExistence type="inferred from homology"/>
<comment type="subcellular location">
    <subcellularLocation>
        <location evidence="1">Membrane</location>
        <topology evidence="1">Multi-pass membrane protein</topology>
    </subcellularLocation>
</comment>
<name>A0A4Y2NI97_ARAVE</name>
<comment type="similarity">
    <text evidence="2 12">Belongs to the amiloride-sensitive sodium channel (TC 1.A.6) family.</text>
</comment>
<keyword evidence="10 12" id="KW-0739">Sodium transport</keyword>
<comment type="caution">
    <text evidence="14">The sequence shown here is derived from an EMBL/GenBank/DDBJ whole genome shotgun (WGS) entry which is preliminary data.</text>
</comment>
<keyword evidence="6 13" id="KW-1133">Transmembrane helix</keyword>
<keyword evidence="5 12" id="KW-0812">Transmembrane</keyword>
<dbReference type="Proteomes" id="UP000499080">
    <property type="component" value="Unassembled WGS sequence"/>
</dbReference>
<evidence type="ECO:0000256" key="1">
    <source>
        <dbReference type="ARBA" id="ARBA00004141"/>
    </source>
</evidence>
<accession>A0A4Y2NI97</accession>
<evidence type="ECO:0000256" key="9">
    <source>
        <dbReference type="ARBA" id="ARBA00023136"/>
    </source>
</evidence>
<keyword evidence="9 13" id="KW-0472">Membrane</keyword>
<gene>
    <name evidence="14" type="ORF">AVEN_270938_1</name>
</gene>
<organism evidence="14 15">
    <name type="scientific">Araneus ventricosus</name>
    <name type="common">Orbweaver spider</name>
    <name type="synonym">Epeira ventricosa</name>
    <dbReference type="NCBI Taxonomy" id="182803"/>
    <lineage>
        <taxon>Eukaryota</taxon>
        <taxon>Metazoa</taxon>
        <taxon>Ecdysozoa</taxon>
        <taxon>Arthropoda</taxon>
        <taxon>Chelicerata</taxon>
        <taxon>Arachnida</taxon>
        <taxon>Araneae</taxon>
        <taxon>Araneomorphae</taxon>
        <taxon>Entelegynae</taxon>
        <taxon>Araneoidea</taxon>
        <taxon>Araneidae</taxon>
        <taxon>Araneus</taxon>
    </lineage>
</organism>
<evidence type="ECO:0000256" key="12">
    <source>
        <dbReference type="RuleBase" id="RU000679"/>
    </source>
</evidence>
<dbReference type="AlphaFoldDB" id="A0A4Y2NI97"/>